<sequence length="428" mass="48978">MDVLSNIDPTSSNSAATDPFRPSFFELIAQEQLSDLLKPAIRYVLTVLAQRNPRYLLRVVNRFDEIYTLLMLAVERHYLRTWNASFTEHFYGLRRRRRPAVSTKRVEASVSPQKLAVTRQLRNKEIYVSLMFLVGLPYVSAKLTEYWEHVGGGVLVEDEDDLFGDEPSSRPAQAAVLHETPAQQRKRKWEAFFRKAYPYVQVVYQLWMLGYHIGYLFGRTPYWRPWLAAMRVDVRRSMGNEQPLMVGAAAVQFPKFTRYPFLWTYVLMRKGGARILDALKYALPASIFFFKFLEWWYSPNNRRRRGDSSTESSKRIAPPSVLLPSQRGVLYNPPPTFKDPQVLAKVMDTTTLAEADDDMFADGAAPPALLHNACPLCGAAPIQNPCVLATGYACCYTCATEYVDKWHRCPVTMTPLPGGVEQIRRVLV</sequence>
<comment type="similarity">
    <text evidence="3">Belongs to the pex2/pex10/pex12 family.</text>
</comment>
<dbReference type="PIRSF" id="PIRSF038074">
    <property type="entry name" value="Peroxisome_assembly_p12"/>
    <property type="match status" value="1"/>
</dbReference>
<evidence type="ECO:0000256" key="2">
    <source>
        <dbReference type="ARBA" id="ARBA00004906"/>
    </source>
</evidence>
<evidence type="ECO:0000256" key="4">
    <source>
        <dbReference type="ARBA" id="ARBA00018980"/>
    </source>
</evidence>
<dbReference type="PANTHER" id="PTHR12888:SF0">
    <property type="entry name" value="PEROXISOME ASSEMBLY PROTEIN 12"/>
    <property type="match status" value="1"/>
</dbReference>
<keyword evidence="18" id="KW-1185">Reference proteome</keyword>
<dbReference type="EMBL" id="LGAV01000011">
    <property type="protein sequence ID" value="KOS12505.1"/>
    <property type="molecule type" value="Genomic_DNA"/>
</dbReference>
<comment type="subcellular location">
    <subcellularLocation>
        <location evidence="1">Peroxisome membrane</location>
        <topology evidence="1">Multi-pass membrane protein</topology>
    </subcellularLocation>
</comment>
<comment type="pathway">
    <text evidence="2">Protein modification; protein ubiquitination.</text>
</comment>
<gene>
    <name evidence="17" type="ORF">Malapachy_2821</name>
</gene>
<keyword evidence="7" id="KW-0479">Metal-binding</keyword>
<dbReference type="VEuPathDB" id="FungiDB:Malapachy_2821"/>
<proteinExistence type="inferred from homology"/>
<keyword evidence="12" id="KW-0472">Membrane</keyword>
<evidence type="ECO:0000313" key="18">
    <source>
        <dbReference type="Proteomes" id="UP000037751"/>
    </source>
</evidence>
<keyword evidence="13" id="KW-0576">Peroxisome</keyword>
<dbReference type="Proteomes" id="UP000037751">
    <property type="component" value="Unassembled WGS sequence"/>
</dbReference>
<reference evidence="17 18" key="1">
    <citation type="submission" date="2015-07" db="EMBL/GenBank/DDBJ databases">
        <title>Draft Genome Sequence of Malassezia furfur CBS1878 and Malassezia pachydermatis CBS1879.</title>
        <authorList>
            <person name="Triana S."/>
            <person name="Ohm R."/>
            <person name="Gonzalez A."/>
            <person name="DeCock H."/>
            <person name="Restrepo S."/>
            <person name="Celis A."/>
        </authorList>
    </citation>
    <scope>NUCLEOTIDE SEQUENCE [LARGE SCALE GENOMIC DNA]</scope>
    <source>
        <strain evidence="17 18">CBS 1879</strain>
    </source>
</reference>
<evidence type="ECO:0000256" key="10">
    <source>
        <dbReference type="ARBA" id="ARBA00022927"/>
    </source>
</evidence>
<evidence type="ECO:0000256" key="8">
    <source>
        <dbReference type="ARBA" id="ARBA00022771"/>
    </source>
</evidence>
<evidence type="ECO:0000256" key="13">
    <source>
        <dbReference type="ARBA" id="ARBA00023140"/>
    </source>
</evidence>
<dbReference type="GeneID" id="28729183"/>
<protein>
    <recommendedName>
        <fullName evidence="4">Peroxisome assembly protein 12</fullName>
    </recommendedName>
    <alternativeName>
        <fullName evidence="14">Peroxin-12</fullName>
    </alternativeName>
</protein>
<name>A0A0M9VMY0_9BASI</name>
<evidence type="ECO:0000259" key="16">
    <source>
        <dbReference type="Pfam" id="PF04757"/>
    </source>
</evidence>
<keyword evidence="5" id="KW-0813">Transport</keyword>
<dbReference type="InterPro" id="IPR017375">
    <property type="entry name" value="PEX12"/>
</dbReference>
<dbReference type="RefSeq" id="XP_017990137.1">
    <property type="nucleotide sequence ID" value="XM_018137307.1"/>
</dbReference>
<dbReference type="InterPro" id="IPR006845">
    <property type="entry name" value="Pex_N"/>
</dbReference>
<keyword evidence="10" id="KW-0653">Protein transport</keyword>
<dbReference type="STRING" id="77020.A0A0M9VMY0"/>
<evidence type="ECO:0000256" key="6">
    <source>
        <dbReference type="ARBA" id="ARBA00022692"/>
    </source>
</evidence>
<evidence type="ECO:0000256" key="3">
    <source>
        <dbReference type="ARBA" id="ARBA00008704"/>
    </source>
</evidence>
<keyword evidence="11" id="KW-1133">Transmembrane helix</keyword>
<dbReference type="PANTHER" id="PTHR12888">
    <property type="entry name" value="PEROXISOME ASSEMBLY PROTEIN 12 PEROXIN-12"/>
    <property type="match status" value="1"/>
</dbReference>
<dbReference type="OrthoDB" id="107372at2759"/>
<comment type="subunit">
    <text evidence="15">Component of the PEX2-PEX10-PEX12 retrotranslocation channel, composed of PEX2, PEX10 and PEX12.</text>
</comment>
<organism evidence="17 18">
    <name type="scientific">Malassezia pachydermatis</name>
    <dbReference type="NCBI Taxonomy" id="77020"/>
    <lineage>
        <taxon>Eukaryota</taxon>
        <taxon>Fungi</taxon>
        <taxon>Dikarya</taxon>
        <taxon>Basidiomycota</taxon>
        <taxon>Ustilaginomycotina</taxon>
        <taxon>Malasseziomycetes</taxon>
        <taxon>Malasseziales</taxon>
        <taxon>Malasseziaceae</taxon>
        <taxon>Malassezia</taxon>
    </lineage>
</organism>
<dbReference type="AlphaFoldDB" id="A0A0M9VMY0"/>
<accession>A0A0M9VMY0</accession>
<evidence type="ECO:0000256" key="12">
    <source>
        <dbReference type="ARBA" id="ARBA00023136"/>
    </source>
</evidence>
<dbReference type="GO" id="GO:1990429">
    <property type="term" value="C:peroxisomal importomer complex"/>
    <property type="evidence" value="ECO:0007669"/>
    <property type="project" value="TreeGrafter"/>
</dbReference>
<keyword evidence="9" id="KW-0862">Zinc</keyword>
<dbReference type="GO" id="GO:0008270">
    <property type="term" value="F:zinc ion binding"/>
    <property type="evidence" value="ECO:0007669"/>
    <property type="project" value="UniProtKB-KW"/>
</dbReference>
<evidence type="ECO:0000256" key="11">
    <source>
        <dbReference type="ARBA" id="ARBA00022989"/>
    </source>
</evidence>
<evidence type="ECO:0000256" key="15">
    <source>
        <dbReference type="ARBA" id="ARBA00034505"/>
    </source>
</evidence>
<dbReference type="GO" id="GO:0006513">
    <property type="term" value="P:protein monoubiquitination"/>
    <property type="evidence" value="ECO:0007669"/>
    <property type="project" value="TreeGrafter"/>
</dbReference>
<dbReference type="Pfam" id="PF04757">
    <property type="entry name" value="Pex2_Pex12"/>
    <property type="match status" value="1"/>
</dbReference>
<dbReference type="GO" id="GO:0005778">
    <property type="term" value="C:peroxisomal membrane"/>
    <property type="evidence" value="ECO:0007669"/>
    <property type="project" value="UniProtKB-SubCell"/>
</dbReference>
<evidence type="ECO:0000256" key="14">
    <source>
        <dbReference type="ARBA" id="ARBA00029692"/>
    </source>
</evidence>
<evidence type="ECO:0000256" key="1">
    <source>
        <dbReference type="ARBA" id="ARBA00004585"/>
    </source>
</evidence>
<dbReference type="GO" id="GO:0004842">
    <property type="term" value="F:ubiquitin-protein transferase activity"/>
    <property type="evidence" value="ECO:0007669"/>
    <property type="project" value="TreeGrafter"/>
</dbReference>
<comment type="caution">
    <text evidence="17">The sequence shown here is derived from an EMBL/GenBank/DDBJ whole genome shotgun (WGS) entry which is preliminary data.</text>
</comment>
<dbReference type="SUPFAM" id="SSF57850">
    <property type="entry name" value="RING/U-box"/>
    <property type="match status" value="1"/>
</dbReference>
<dbReference type="GO" id="GO:0016562">
    <property type="term" value="P:protein import into peroxisome matrix, receptor recycling"/>
    <property type="evidence" value="ECO:0007669"/>
    <property type="project" value="UniProtKB-ARBA"/>
</dbReference>
<evidence type="ECO:0000256" key="7">
    <source>
        <dbReference type="ARBA" id="ARBA00022723"/>
    </source>
</evidence>
<feature type="domain" description="Pex N-terminal" evidence="16">
    <location>
        <begin position="30"/>
        <end position="298"/>
    </location>
</feature>
<evidence type="ECO:0000256" key="5">
    <source>
        <dbReference type="ARBA" id="ARBA00022448"/>
    </source>
</evidence>
<evidence type="ECO:0000256" key="9">
    <source>
        <dbReference type="ARBA" id="ARBA00022833"/>
    </source>
</evidence>
<keyword evidence="8" id="KW-0863">Zinc-finger</keyword>
<keyword evidence="6" id="KW-0812">Transmembrane</keyword>
<evidence type="ECO:0000313" key="17">
    <source>
        <dbReference type="EMBL" id="KOS12505.1"/>
    </source>
</evidence>